<dbReference type="HOGENOM" id="CLU_2157551_0_0_1"/>
<accession>M3YKE5</accession>
<reference evidence="2" key="1">
    <citation type="submission" date="2024-06" db="UniProtKB">
        <authorList>
            <consortium name="Ensembl"/>
        </authorList>
    </citation>
    <scope>IDENTIFICATION</scope>
</reference>
<sequence length="111" mass="11930">LVATGGGRGPGFPCGPRGTWRLGETGSLEEAAESRAEKPPRRRPAGRERATRESRGEASPVRSVGDSQVCVSISLPRPRPAYGYVLMVPHSDCRGELINLSMGIEEKASYH</sequence>
<evidence type="ECO:0000256" key="1">
    <source>
        <dbReference type="SAM" id="MobiDB-lite"/>
    </source>
</evidence>
<dbReference type="EMBL" id="AEYP01107027">
    <property type="status" value="NOT_ANNOTATED_CDS"/>
    <property type="molecule type" value="Genomic_DNA"/>
</dbReference>
<evidence type="ECO:0000313" key="2">
    <source>
        <dbReference type="Ensembl" id="ENSMPUP00000011802.1"/>
    </source>
</evidence>
<dbReference type="Ensembl" id="ENSMPUT00000011995.1">
    <property type="protein sequence ID" value="ENSMPUP00000011802.1"/>
    <property type="gene ID" value="ENSMPUG00000011892.1"/>
</dbReference>
<feature type="region of interest" description="Disordered" evidence="1">
    <location>
        <begin position="1"/>
        <end position="66"/>
    </location>
</feature>
<feature type="compositionally biased region" description="Gly residues" evidence="1">
    <location>
        <begin position="1"/>
        <end position="12"/>
    </location>
</feature>
<protein>
    <submittedName>
        <fullName evidence="2">Uncharacterized protein</fullName>
    </submittedName>
</protein>
<proteinExistence type="predicted"/>
<organism evidence="2">
    <name type="scientific">Mustela putorius furo</name>
    <name type="common">European domestic ferret</name>
    <name type="synonym">Mustela furo</name>
    <dbReference type="NCBI Taxonomy" id="9669"/>
    <lineage>
        <taxon>Eukaryota</taxon>
        <taxon>Metazoa</taxon>
        <taxon>Chordata</taxon>
        <taxon>Craniata</taxon>
        <taxon>Vertebrata</taxon>
        <taxon>Euteleostomi</taxon>
        <taxon>Mammalia</taxon>
        <taxon>Eutheria</taxon>
        <taxon>Laurasiatheria</taxon>
        <taxon>Carnivora</taxon>
        <taxon>Caniformia</taxon>
        <taxon>Musteloidea</taxon>
        <taxon>Mustelidae</taxon>
        <taxon>Mustelinae</taxon>
        <taxon>Mustela</taxon>
    </lineage>
</organism>
<dbReference type="AlphaFoldDB" id="M3YKE5"/>
<dbReference type="InParanoid" id="M3YKE5"/>
<name>M3YKE5_MUSPF</name>
<feature type="compositionally biased region" description="Basic and acidic residues" evidence="1">
    <location>
        <begin position="32"/>
        <end position="56"/>
    </location>
</feature>